<dbReference type="Proteomes" id="UP000187085">
    <property type="component" value="Unassembled WGS sequence"/>
</dbReference>
<comment type="caution">
    <text evidence="10">The sequence shown here is derived from an EMBL/GenBank/DDBJ whole genome shotgun (WGS) entry which is preliminary data.</text>
</comment>
<evidence type="ECO:0000256" key="6">
    <source>
        <dbReference type="ARBA" id="ARBA00023136"/>
    </source>
</evidence>
<dbReference type="EMBL" id="MRDE01000068">
    <property type="protein sequence ID" value="OMH23900.1"/>
    <property type="molecule type" value="Genomic_DNA"/>
</dbReference>
<evidence type="ECO:0000256" key="3">
    <source>
        <dbReference type="ARBA" id="ARBA00022475"/>
    </source>
</evidence>
<feature type="transmembrane region" description="Helical" evidence="8">
    <location>
        <begin position="7"/>
        <end position="34"/>
    </location>
</feature>
<dbReference type="AlphaFoldDB" id="A0A1R1L8N2"/>
<feature type="domain" description="VTT" evidence="9">
    <location>
        <begin position="35"/>
        <end position="158"/>
    </location>
</feature>
<comment type="subcellular location">
    <subcellularLocation>
        <location evidence="1">Cell membrane</location>
        <topology evidence="1">Multi-pass membrane protein</topology>
    </subcellularLocation>
</comment>
<name>A0A1R1L8N2_9MICC</name>
<dbReference type="PANTHER" id="PTHR42709">
    <property type="entry name" value="ALKALINE PHOSPHATASE LIKE PROTEIN"/>
    <property type="match status" value="1"/>
</dbReference>
<evidence type="ECO:0000256" key="5">
    <source>
        <dbReference type="ARBA" id="ARBA00022989"/>
    </source>
</evidence>
<reference evidence="10 11" key="1">
    <citation type="submission" date="2016-12" db="EMBL/GenBank/DDBJ databases">
        <title>Draft genome of Tersicoccus phoenicis 1P05MA.</title>
        <authorList>
            <person name="Nakajima Y."/>
            <person name="Yoshizawa S."/>
            <person name="Nakamura K."/>
            <person name="Ogura Y."/>
            <person name="Hayashi T."/>
            <person name="Kogure K."/>
        </authorList>
    </citation>
    <scope>NUCLEOTIDE SEQUENCE [LARGE SCALE GENOMIC DNA]</scope>
    <source>
        <strain evidence="10 11">1p05MA</strain>
    </source>
</reference>
<keyword evidence="6 8" id="KW-0472">Membrane</keyword>
<dbReference type="STRING" id="554083.BKD30_10290"/>
<evidence type="ECO:0000313" key="11">
    <source>
        <dbReference type="Proteomes" id="UP000187085"/>
    </source>
</evidence>
<feature type="transmembrane region" description="Helical" evidence="8">
    <location>
        <begin position="54"/>
        <end position="76"/>
    </location>
</feature>
<organism evidence="10 11">
    <name type="scientific">Tersicoccus phoenicis</name>
    <dbReference type="NCBI Taxonomy" id="554083"/>
    <lineage>
        <taxon>Bacteria</taxon>
        <taxon>Bacillati</taxon>
        <taxon>Actinomycetota</taxon>
        <taxon>Actinomycetes</taxon>
        <taxon>Micrococcales</taxon>
        <taxon>Micrococcaceae</taxon>
        <taxon>Tersicoccus</taxon>
    </lineage>
</organism>
<proteinExistence type="inferred from homology"/>
<evidence type="ECO:0000313" key="10">
    <source>
        <dbReference type="EMBL" id="OMH23900.1"/>
    </source>
</evidence>
<evidence type="ECO:0000256" key="1">
    <source>
        <dbReference type="ARBA" id="ARBA00004651"/>
    </source>
</evidence>
<keyword evidence="5 8" id="KW-1133">Transmembrane helix</keyword>
<keyword evidence="4 8" id="KW-0812">Transmembrane</keyword>
<evidence type="ECO:0000256" key="8">
    <source>
        <dbReference type="SAM" id="Phobius"/>
    </source>
</evidence>
<evidence type="ECO:0000256" key="7">
    <source>
        <dbReference type="SAM" id="MobiDB-lite"/>
    </source>
</evidence>
<dbReference type="InterPro" id="IPR051311">
    <property type="entry name" value="DedA_domain"/>
</dbReference>
<dbReference type="OrthoDB" id="162303at2"/>
<comment type="similarity">
    <text evidence="2">Belongs to the DedA family.</text>
</comment>
<dbReference type="InterPro" id="IPR032816">
    <property type="entry name" value="VTT_dom"/>
</dbReference>
<dbReference type="Pfam" id="PF09335">
    <property type="entry name" value="VTT_dom"/>
    <property type="match status" value="1"/>
</dbReference>
<dbReference type="GO" id="GO:0005886">
    <property type="term" value="C:plasma membrane"/>
    <property type="evidence" value="ECO:0007669"/>
    <property type="project" value="UniProtKB-SubCell"/>
</dbReference>
<evidence type="ECO:0000256" key="4">
    <source>
        <dbReference type="ARBA" id="ARBA00022692"/>
    </source>
</evidence>
<accession>A0A1R1L8N2</accession>
<feature type="transmembrane region" description="Helical" evidence="8">
    <location>
        <begin position="170"/>
        <end position="187"/>
    </location>
</feature>
<evidence type="ECO:0000256" key="2">
    <source>
        <dbReference type="ARBA" id="ARBA00010792"/>
    </source>
</evidence>
<keyword evidence="11" id="KW-1185">Reference proteome</keyword>
<sequence>MERINEAVAGLAGTAWVLPVLFLLCVCDGFFPPLPSESVVVALTAVAVSTGNPTLAGIIVAAAAGAVIGDNIAWLLGRSIGVGRFRWMRRRRVQQAFRWARSELDRRGALLILTARYIPVGRVAVNMTAGATGFARPRFVLLTVIAGSTWSVYSVGIGVLAGAWARDNHVLAAGVAIAIAVAAGIVVDRVTHWIARRDHAPEPHVADRRPPRDPPAADRGD</sequence>
<protein>
    <recommendedName>
        <fullName evidence="9">VTT domain-containing protein</fullName>
    </recommendedName>
</protein>
<evidence type="ECO:0000259" key="9">
    <source>
        <dbReference type="Pfam" id="PF09335"/>
    </source>
</evidence>
<gene>
    <name evidence="10" type="ORF">BKD30_10290</name>
</gene>
<feature type="transmembrane region" description="Helical" evidence="8">
    <location>
        <begin position="139"/>
        <end position="164"/>
    </location>
</feature>
<keyword evidence="3" id="KW-1003">Cell membrane</keyword>
<dbReference type="PANTHER" id="PTHR42709:SF6">
    <property type="entry name" value="UNDECAPRENYL PHOSPHATE TRANSPORTER A"/>
    <property type="match status" value="1"/>
</dbReference>
<feature type="region of interest" description="Disordered" evidence="7">
    <location>
        <begin position="201"/>
        <end position="221"/>
    </location>
</feature>